<dbReference type="InterPro" id="IPR000524">
    <property type="entry name" value="Tscrpt_reg_HTH_GntR"/>
</dbReference>
<dbReference type="InterPro" id="IPR046335">
    <property type="entry name" value="LacI/GalR-like_sensor"/>
</dbReference>
<evidence type="ECO:0000313" key="5">
    <source>
        <dbReference type="EMBL" id="AWI09527.1"/>
    </source>
</evidence>
<gene>
    <name evidence="5" type="ORF">CKA38_09980</name>
</gene>
<dbReference type="GO" id="GO:0003700">
    <property type="term" value="F:DNA-binding transcription factor activity"/>
    <property type="evidence" value="ECO:0007669"/>
    <property type="project" value="InterPro"/>
</dbReference>
<evidence type="ECO:0000256" key="1">
    <source>
        <dbReference type="ARBA" id="ARBA00023015"/>
    </source>
</evidence>
<dbReference type="Gene3D" id="3.40.50.2300">
    <property type="match status" value="2"/>
</dbReference>
<dbReference type="Proteomes" id="UP000244896">
    <property type="component" value="Chromosome"/>
</dbReference>
<evidence type="ECO:0000256" key="3">
    <source>
        <dbReference type="ARBA" id="ARBA00023163"/>
    </source>
</evidence>
<keyword evidence="1" id="KW-0805">Transcription regulation</keyword>
<dbReference type="PANTHER" id="PTHR30146">
    <property type="entry name" value="LACI-RELATED TRANSCRIPTIONAL REPRESSOR"/>
    <property type="match status" value="1"/>
</dbReference>
<dbReference type="KEGG" id="elut:CKA38_09980"/>
<accession>A0A2U8E3Q1</accession>
<keyword evidence="6" id="KW-1185">Reference proteome</keyword>
<protein>
    <recommendedName>
        <fullName evidence="4">HTH gntR-type domain-containing protein</fullName>
    </recommendedName>
</protein>
<name>A0A2U8E3Q1_9BACT</name>
<dbReference type="AlphaFoldDB" id="A0A2U8E3Q1"/>
<dbReference type="SUPFAM" id="SSF46785">
    <property type="entry name" value="Winged helix' DNA-binding domain"/>
    <property type="match status" value="1"/>
</dbReference>
<dbReference type="InterPro" id="IPR028082">
    <property type="entry name" value="Peripla_BP_I"/>
</dbReference>
<reference evidence="5 6" key="1">
    <citation type="journal article" date="2018" name="Syst. Appl. Microbiol.">
        <title>Ereboglobus luteus gen. nov. sp. nov. from cockroach guts, and new insights into the oxygen relationship of the genera Opitutus and Didymococcus (Verrucomicrobia: Opitutaceae).</title>
        <authorList>
            <person name="Tegtmeier D."/>
            <person name="Belitz A."/>
            <person name="Radek R."/>
            <person name="Heimerl T."/>
            <person name="Brune A."/>
        </authorList>
    </citation>
    <scope>NUCLEOTIDE SEQUENCE [LARGE SCALE GENOMIC DNA]</scope>
    <source>
        <strain evidence="5 6">Ho45</strain>
    </source>
</reference>
<evidence type="ECO:0000256" key="2">
    <source>
        <dbReference type="ARBA" id="ARBA00023125"/>
    </source>
</evidence>
<dbReference type="SUPFAM" id="SSF53822">
    <property type="entry name" value="Periplasmic binding protein-like I"/>
    <property type="match status" value="1"/>
</dbReference>
<feature type="domain" description="HTH gntR-type" evidence="4">
    <location>
        <begin position="8"/>
        <end position="74"/>
    </location>
</feature>
<dbReference type="SMART" id="SM00345">
    <property type="entry name" value="HTH_GNTR"/>
    <property type="match status" value="1"/>
</dbReference>
<dbReference type="PANTHER" id="PTHR30146:SF109">
    <property type="entry name" value="HTH-TYPE TRANSCRIPTIONAL REGULATOR GALS"/>
    <property type="match status" value="1"/>
</dbReference>
<dbReference type="InterPro" id="IPR036388">
    <property type="entry name" value="WH-like_DNA-bd_sf"/>
</dbReference>
<sequence length="364" mass="40095">MITPPQRNSLELQTATILRKQIAQGAWTEWLPGERELGETLQVSRYTVRAALAQLRKDGVIATEKGVGNKIARRRGRGKAAIPGSNVGLLVCGEFHQLLPTHIFWIDQLRVMLDARGSRLHMVDGRAYARANPARALKKLAQQNPHSCWILLLSSEAVQAWFQKNAIPCVVAGSTYVGIDLPCCDLDYRAACRHAADMLLRRGHRRITLLIKRSRRAGDILSEAGFEEAFARTAVENASPVIRHHNSTVEGVAETVRQLMTQKTPPTALLVADPFDYLTVASCLAKLGLDVPRDVSVISRDGESCYHYMLPRPSCYAANMRLFARALLGAITPALSGGQLAVRVHYLMPEFTEGASVLSLSVKK</sequence>
<dbReference type="PROSITE" id="PS50949">
    <property type="entry name" value="HTH_GNTR"/>
    <property type="match status" value="1"/>
</dbReference>
<keyword evidence="3" id="KW-0804">Transcription</keyword>
<dbReference type="OrthoDB" id="180305at2"/>
<proteinExistence type="predicted"/>
<keyword evidence="2" id="KW-0238">DNA-binding</keyword>
<dbReference type="GO" id="GO:0000976">
    <property type="term" value="F:transcription cis-regulatory region binding"/>
    <property type="evidence" value="ECO:0007669"/>
    <property type="project" value="TreeGrafter"/>
</dbReference>
<dbReference type="Pfam" id="PF00392">
    <property type="entry name" value="GntR"/>
    <property type="match status" value="1"/>
</dbReference>
<dbReference type="CDD" id="cd07377">
    <property type="entry name" value="WHTH_GntR"/>
    <property type="match status" value="1"/>
</dbReference>
<dbReference type="PRINTS" id="PR00035">
    <property type="entry name" value="HTHGNTR"/>
</dbReference>
<dbReference type="Pfam" id="PF13377">
    <property type="entry name" value="Peripla_BP_3"/>
    <property type="match status" value="1"/>
</dbReference>
<evidence type="ECO:0000259" key="4">
    <source>
        <dbReference type="PROSITE" id="PS50949"/>
    </source>
</evidence>
<evidence type="ECO:0000313" key="6">
    <source>
        <dbReference type="Proteomes" id="UP000244896"/>
    </source>
</evidence>
<organism evidence="5 6">
    <name type="scientific">Ereboglobus luteus</name>
    <dbReference type="NCBI Taxonomy" id="1796921"/>
    <lineage>
        <taxon>Bacteria</taxon>
        <taxon>Pseudomonadati</taxon>
        <taxon>Verrucomicrobiota</taxon>
        <taxon>Opitutia</taxon>
        <taxon>Opitutales</taxon>
        <taxon>Opitutaceae</taxon>
        <taxon>Ereboglobus</taxon>
    </lineage>
</organism>
<dbReference type="InterPro" id="IPR036390">
    <property type="entry name" value="WH_DNA-bd_sf"/>
</dbReference>
<dbReference type="RefSeq" id="WP_108825337.1">
    <property type="nucleotide sequence ID" value="NZ_CP023004.1"/>
</dbReference>
<dbReference type="Gene3D" id="1.10.10.10">
    <property type="entry name" value="Winged helix-like DNA-binding domain superfamily/Winged helix DNA-binding domain"/>
    <property type="match status" value="1"/>
</dbReference>
<dbReference type="EMBL" id="CP023004">
    <property type="protein sequence ID" value="AWI09527.1"/>
    <property type="molecule type" value="Genomic_DNA"/>
</dbReference>